<organism evidence="3 4">
    <name type="scientific">Cryomyces minteri</name>
    <dbReference type="NCBI Taxonomy" id="331657"/>
    <lineage>
        <taxon>Eukaryota</taxon>
        <taxon>Fungi</taxon>
        <taxon>Dikarya</taxon>
        <taxon>Ascomycota</taxon>
        <taxon>Pezizomycotina</taxon>
        <taxon>Dothideomycetes</taxon>
        <taxon>Dothideomycetes incertae sedis</taxon>
        <taxon>Cryomyces</taxon>
    </lineage>
</organism>
<accession>A0A4U0WUZ5</accession>
<feature type="compositionally biased region" description="Low complexity" evidence="2">
    <location>
        <begin position="20"/>
        <end position="30"/>
    </location>
</feature>
<reference evidence="3 4" key="1">
    <citation type="submission" date="2017-03" db="EMBL/GenBank/DDBJ databases">
        <title>Genomes of endolithic fungi from Antarctica.</title>
        <authorList>
            <person name="Coleine C."/>
            <person name="Masonjones S."/>
            <person name="Stajich J.E."/>
        </authorList>
    </citation>
    <scope>NUCLEOTIDE SEQUENCE [LARGE SCALE GENOMIC DNA]</scope>
    <source>
        <strain evidence="3 4">CCFEE 5187</strain>
    </source>
</reference>
<feature type="region of interest" description="Disordered" evidence="2">
    <location>
        <begin position="224"/>
        <end position="250"/>
    </location>
</feature>
<feature type="coiled-coil region" evidence="1">
    <location>
        <begin position="62"/>
        <end position="89"/>
    </location>
</feature>
<evidence type="ECO:0000313" key="4">
    <source>
        <dbReference type="Proteomes" id="UP000308768"/>
    </source>
</evidence>
<evidence type="ECO:0000256" key="2">
    <source>
        <dbReference type="SAM" id="MobiDB-lite"/>
    </source>
</evidence>
<dbReference type="STRING" id="331657.A0A4U0WUZ5"/>
<evidence type="ECO:0000313" key="3">
    <source>
        <dbReference type="EMBL" id="TKA67472.1"/>
    </source>
</evidence>
<protein>
    <submittedName>
        <fullName evidence="3">Uncharacterized protein</fullName>
    </submittedName>
</protein>
<feature type="compositionally biased region" description="Low complexity" evidence="2">
    <location>
        <begin position="233"/>
        <end position="244"/>
    </location>
</feature>
<dbReference type="EMBL" id="NAJN01000906">
    <property type="protein sequence ID" value="TKA67472.1"/>
    <property type="molecule type" value="Genomic_DNA"/>
</dbReference>
<comment type="caution">
    <text evidence="3">The sequence shown here is derived from an EMBL/GenBank/DDBJ whole genome shotgun (WGS) entry which is preliminary data.</text>
</comment>
<evidence type="ECO:0000256" key="1">
    <source>
        <dbReference type="SAM" id="Coils"/>
    </source>
</evidence>
<feature type="region of interest" description="Disordered" evidence="2">
    <location>
        <begin position="484"/>
        <end position="527"/>
    </location>
</feature>
<dbReference type="AlphaFoldDB" id="A0A4U0WUZ5"/>
<proteinExistence type="predicted"/>
<dbReference type="OrthoDB" id="5343576at2759"/>
<sequence length="590" mass="64295">MFQPFVEMPTVDSASTGETPASPRPASSAAGRKLSIPYSDTSLTTRSVEDLLEGFGSLRVEYRLLADKNRKLEQKLARAKQQYEKFADRFLPPDSARKSVDQAFAPDPSDYEASVPKNPSDWLETLDQSLDGDRRARARNIREGETAHVHIQDRLSKKRDSGVRIWSGASADRVEGSTAMPSISESPLEQDFTVPGTPSKLGCPFPSMGRRGVKPGSHAASIISKYRPPSPPQSSASRIAAAQGRRSKRSSFCDPIKAEVCGMESLSPAPSAAGNAGVCPIRFLDDHSPEEVAKYFENHKHEIPRSHEACVKRFQSNTAQIQELDAKYGSLVEMIQGLGVKHQPMLPDEPEDEGVVEEREAVEKVKKWAKAVSGSLHAEDVDAALPDDEQRLSHFDRPLKDIRVGESPSRPWGITVPARYDQPASPTCSVVGDPRDETLNADAEEPREDLLASHHSEDLSTKPTPEAVFRVAIADVEKGATRCPFGFDRAQPPPAEEKETPRKLRKVAAEEVGQADPASMNATKATQDIPVLIQPPVITEYEAEIAGGKHAGEGESTPQPRMLFTGPVFIGYGMEQALSLLKQSGRGTGN</sequence>
<feature type="compositionally biased region" description="Basic and acidic residues" evidence="2">
    <location>
        <begin position="448"/>
        <end position="460"/>
    </location>
</feature>
<dbReference type="Proteomes" id="UP000308768">
    <property type="component" value="Unassembled WGS sequence"/>
</dbReference>
<feature type="region of interest" description="Disordered" evidence="2">
    <location>
        <begin position="1"/>
        <end position="33"/>
    </location>
</feature>
<feature type="region of interest" description="Disordered" evidence="2">
    <location>
        <begin position="97"/>
        <end position="119"/>
    </location>
</feature>
<name>A0A4U0WUZ5_9PEZI</name>
<keyword evidence="4" id="KW-1185">Reference proteome</keyword>
<keyword evidence="1" id="KW-0175">Coiled coil</keyword>
<gene>
    <name evidence="3" type="ORF">B0A49_08490</name>
</gene>
<feature type="region of interest" description="Disordered" evidence="2">
    <location>
        <begin position="416"/>
        <end position="466"/>
    </location>
</feature>